<proteinExistence type="predicted"/>
<feature type="transmembrane region" description="Helical" evidence="1">
    <location>
        <begin position="344"/>
        <end position="362"/>
    </location>
</feature>
<accession>A0ABV7N8Y1</accession>
<keyword evidence="2" id="KW-0436">Ligase</keyword>
<feature type="transmembrane region" description="Helical" evidence="1">
    <location>
        <begin position="294"/>
        <end position="314"/>
    </location>
</feature>
<feature type="transmembrane region" description="Helical" evidence="1">
    <location>
        <begin position="12"/>
        <end position="33"/>
    </location>
</feature>
<gene>
    <name evidence="2" type="ORF">ACFOEO_11175</name>
</gene>
<feature type="transmembrane region" description="Helical" evidence="1">
    <location>
        <begin position="175"/>
        <end position="202"/>
    </location>
</feature>
<feature type="transmembrane region" description="Helical" evidence="1">
    <location>
        <begin position="146"/>
        <end position="163"/>
    </location>
</feature>
<keyword evidence="1" id="KW-0472">Membrane</keyword>
<dbReference type="EMBL" id="JBHRVQ010000001">
    <property type="protein sequence ID" value="MFC3389138.1"/>
    <property type="molecule type" value="Genomic_DNA"/>
</dbReference>
<dbReference type="GO" id="GO:0016874">
    <property type="term" value="F:ligase activity"/>
    <property type="evidence" value="ECO:0007669"/>
    <property type="project" value="UniProtKB-KW"/>
</dbReference>
<keyword evidence="1" id="KW-1133">Transmembrane helix</keyword>
<evidence type="ECO:0000313" key="3">
    <source>
        <dbReference type="Proteomes" id="UP001595637"/>
    </source>
</evidence>
<feature type="transmembrane region" description="Helical" evidence="1">
    <location>
        <begin position="97"/>
        <end position="114"/>
    </location>
</feature>
<feature type="transmembrane region" description="Helical" evidence="1">
    <location>
        <begin position="45"/>
        <end position="62"/>
    </location>
</feature>
<evidence type="ECO:0000256" key="1">
    <source>
        <dbReference type="SAM" id="Phobius"/>
    </source>
</evidence>
<dbReference type="Proteomes" id="UP001595637">
    <property type="component" value="Unassembled WGS sequence"/>
</dbReference>
<keyword evidence="1" id="KW-0812">Transmembrane</keyword>
<reference evidence="3" key="1">
    <citation type="journal article" date="2019" name="Int. J. Syst. Evol. Microbiol.">
        <title>The Global Catalogue of Microorganisms (GCM) 10K type strain sequencing project: providing services to taxonomists for standard genome sequencing and annotation.</title>
        <authorList>
            <consortium name="The Broad Institute Genomics Platform"/>
            <consortium name="The Broad Institute Genome Sequencing Center for Infectious Disease"/>
            <person name="Wu L."/>
            <person name="Ma J."/>
        </authorList>
    </citation>
    <scope>NUCLEOTIDE SEQUENCE [LARGE SCALE GENOMIC DNA]</scope>
    <source>
        <strain evidence="3">CCM 7756</strain>
    </source>
</reference>
<evidence type="ECO:0000313" key="2">
    <source>
        <dbReference type="EMBL" id="MFC3389138.1"/>
    </source>
</evidence>
<comment type="caution">
    <text evidence="2">The sequence shown here is derived from an EMBL/GenBank/DDBJ whole genome shotgun (WGS) entry which is preliminary data.</text>
</comment>
<feature type="transmembrane region" description="Helical" evidence="1">
    <location>
        <begin position="214"/>
        <end position="235"/>
    </location>
</feature>
<feature type="transmembrane region" description="Helical" evidence="1">
    <location>
        <begin position="121"/>
        <end position="140"/>
    </location>
</feature>
<keyword evidence="3" id="KW-1185">Reference proteome</keyword>
<sequence length="377" mass="43689">MAKIDIHRSYFTYEALLFIAIFTLLFMGTNIIMMDYRGIQNTIASQDPFMILILGAILAFLYKNSTFSWTPLRKMFLILWGLYITSIFLSMLIADHFVFTEVLILLMVTVILAYKIPKQLIIYLVLAALLSLPFLLIVDYTLNESGATLVMVVTAGFLIVPRTNRAMILYLLPSFLLLSLITTSRSAIGTFLLITAFQLAWINLYQTSIKQKKWFFGTAIGVIVIGLVIFAGRIYQFFIGASLEREGYFWNDLTSKRYELWATVWNNRQWFGEGHSYFNFTDLLHAHNILFDTLGRYGIITLVLFVLILALVWLLSITKYTLSIFLFMTAYLFIGMFEYNYLFMFVYFSPIILFFVLTAYMLTLREGHLDTIKTKKD</sequence>
<feature type="transmembrane region" description="Helical" evidence="1">
    <location>
        <begin position="320"/>
        <end position="337"/>
    </location>
</feature>
<organism evidence="2 3">
    <name type="scientific">Salinicoccus sesuvii</name>
    <dbReference type="NCBI Taxonomy" id="868281"/>
    <lineage>
        <taxon>Bacteria</taxon>
        <taxon>Bacillati</taxon>
        <taxon>Bacillota</taxon>
        <taxon>Bacilli</taxon>
        <taxon>Bacillales</taxon>
        <taxon>Staphylococcaceae</taxon>
        <taxon>Salinicoccus</taxon>
    </lineage>
</organism>
<feature type="transmembrane region" description="Helical" evidence="1">
    <location>
        <begin position="74"/>
        <end position="91"/>
    </location>
</feature>
<protein>
    <submittedName>
        <fullName evidence="2">O-antigen ligase domain-containing protein</fullName>
    </submittedName>
</protein>
<dbReference type="RefSeq" id="WP_380655731.1">
    <property type="nucleotide sequence ID" value="NZ_JBHRVQ010000001.1"/>
</dbReference>
<name>A0ABV7N8Y1_9STAP</name>